<dbReference type="PANTHER" id="PTHR30627:SF2">
    <property type="entry name" value="PEPTIDOGLYCAN D,D-TRANSPEPTIDASE MRDA"/>
    <property type="match status" value="1"/>
</dbReference>
<feature type="domain" description="Penicillin-binding protein dimerisation" evidence="15">
    <location>
        <begin position="62"/>
        <end position="234"/>
    </location>
</feature>
<keyword evidence="10" id="KW-0573">Peptidoglycan synthesis</keyword>
<dbReference type="EC" id="3.4.16.4" evidence="16"/>
<dbReference type="InterPro" id="IPR036138">
    <property type="entry name" value="PBP_dimer_sf"/>
</dbReference>
<evidence type="ECO:0000256" key="11">
    <source>
        <dbReference type="ARBA" id="ARBA00022989"/>
    </source>
</evidence>
<dbReference type="GO" id="GO:0009002">
    <property type="term" value="F:serine-type D-Ala-D-Ala carboxypeptidase activity"/>
    <property type="evidence" value="ECO:0007669"/>
    <property type="project" value="UniProtKB-EC"/>
</dbReference>
<proteinExistence type="predicted"/>
<evidence type="ECO:0000256" key="12">
    <source>
        <dbReference type="ARBA" id="ARBA00023136"/>
    </source>
</evidence>
<keyword evidence="13" id="KW-0961">Cell wall biogenesis/degradation</keyword>
<evidence type="ECO:0000256" key="6">
    <source>
        <dbReference type="ARBA" id="ARBA00022670"/>
    </source>
</evidence>
<evidence type="ECO:0000256" key="1">
    <source>
        <dbReference type="ARBA" id="ARBA00004167"/>
    </source>
</evidence>
<dbReference type="Proteomes" id="UP001165383">
    <property type="component" value="Unassembled WGS sequence"/>
</dbReference>
<evidence type="ECO:0000256" key="2">
    <source>
        <dbReference type="ARBA" id="ARBA00004236"/>
    </source>
</evidence>
<feature type="domain" description="Penicillin-binding protein transpeptidase" evidence="14">
    <location>
        <begin position="266"/>
        <end position="584"/>
    </location>
</feature>
<accession>A0ABT0S7K7</accession>
<dbReference type="InterPro" id="IPR012338">
    <property type="entry name" value="Beta-lactam/transpept-like"/>
</dbReference>
<protein>
    <submittedName>
        <fullName evidence="16">Penicillin-binding protein 2</fullName>
        <ecNumber evidence="16">3.4.16.4</ecNumber>
    </submittedName>
</protein>
<dbReference type="NCBIfam" id="TIGR03423">
    <property type="entry name" value="pbp2_mrdA"/>
    <property type="match status" value="1"/>
</dbReference>
<dbReference type="InterPro" id="IPR017790">
    <property type="entry name" value="Penicillin-binding_protein_2"/>
</dbReference>
<evidence type="ECO:0000313" key="17">
    <source>
        <dbReference type="Proteomes" id="UP001165383"/>
    </source>
</evidence>
<evidence type="ECO:0000256" key="4">
    <source>
        <dbReference type="ARBA" id="ARBA00022519"/>
    </source>
</evidence>
<keyword evidence="12" id="KW-0472">Membrane</keyword>
<dbReference type="InterPro" id="IPR001460">
    <property type="entry name" value="PCN-bd_Tpept"/>
</dbReference>
<evidence type="ECO:0000259" key="14">
    <source>
        <dbReference type="Pfam" id="PF00905"/>
    </source>
</evidence>
<dbReference type="Pfam" id="PF03717">
    <property type="entry name" value="PBP_dimer"/>
    <property type="match status" value="1"/>
</dbReference>
<keyword evidence="11" id="KW-1133">Transmembrane helix</keyword>
<name>A0ABT0S7K7_9SPHN</name>
<reference evidence="16" key="1">
    <citation type="submission" date="2022-05" db="EMBL/GenBank/DDBJ databases">
        <authorList>
            <person name="Jo J.-H."/>
            <person name="Im W.-T."/>
        </authorList>
    </citation>
    <scope>NUCLEOTIDE SEQUENCE</scope>
    <source>
        <strain evidence="16">RB56-2</strain>
    </source>
</reference>
<evidence type="ECO:0000256" key="10">
    <source>
        <dbReference type="ARBA" id="ARBA00022984"/>
    </source>
</evidence>
<keyword evidence="17" id="KW-1185">Reference proteome</keyword>
<keyword evidence="9" id="KW-0133">Cell shape</keyword>
<dbReference type="SUPFAM" id="SSF56601">
    <property type="entry name" value="beta-lactamase/transpeptidase-like"/>
    <property type="match status" value="1"/>
</dbReference>
<gene>
    <name evidence="16" type="primary">mrdA</name>
    <name evidence="16" type="ORF">LZ518_04420</name>
</gene>
<dbReference type="Gene3D" id="3.90.1310.10">
    <property type="entry name" value="Penicillin-binding protein 2a (Domain 2)"/>
    <property type="match status" value="1"/>
</dbReference>
<keyword evidence="3" id="KW-1003">Cell membrane</keyword>
<dbReference type="RefSeq" id="WP_249914808.1">
    <property type="nucleotide sequence ID" value="NZ_JAMGBB010000001.1"/>
</dbReference>
<evidence type="ECO:0000256" key="8">
    <source>
        <dbReference type="ARBA" id="ARBA00022801"/>
    </source>
</evidence>
<comment type="caution">
    <text evidence="16">The sequence shown here is derived from an EMBL/GenBank/DDBJ whole genome shotgun (WGS) entry which is preliminary data.</text>
</comment>
<evidence type="ECO:0000256" key="5">
    <source>
        <dbReference type="ARBA" id="ARBA00022645"/>
    </source>
</evidence>
<evidence type="ECO:0000256" key="9">
    <source>
        <dbReference type="ARBA" id="ARBA00022960"/>
    </source>
</evidence>
<organism evidence="16 17">
    <name type="scientific">Sphingomonas brevis</name>
    <dbReference type="NCBI Taxonomy" id="2908206"/>
    <lineage>
        <taxon>Bacteria</taxon>
        <taxon>Pseudomonadati</taxon>
        <taxon>Pseudomonadota</taxon>
        <taxon>Alphaproteobacteria</taxon>
        <taxon>Sphingomonadales</taxon>
        <taxon>Sphingomonadaceae</taxon>
        <taxon>Sphingomonas</taxon>
    </lineage>
</organism>
<dbReference type="Gene3D" id="3.40.710.10">
    <property type="entry name" value="DD-peptidase/beta-lactamase superfamily"/>
    <property type="match status" value="1"/>
</dbReference>
<dbReference type="PANTHER" id="PTHR30627">
    <property type="entry name" value="PEPTIDOGLYCAN D,D-TRANSPEPTIDASE"/>
    <property type="match status" value="1"/>
</dbReference>
<keyword evidence="7" id="KW-0812">Transmembrane</keyword>
<keyword evidence="5 16" id="KW-0121">Carboxypeptidase</keyword>
<dbReference type="SUPFAM" id="SSF56519">
    <property type="entry name" value="Penicillin binding protein dimerisation domain"/>
    <property type="match status" value="1"/>
</dbReference>
<evidence type="ECO:0000313" key="16">
    <source>
        <dbReference type="EMBL" id="MCL6740374.1"/>
    </source>
</evidence>
<evidence type="ECO:0000259" key="15">
    <source>
        <dbReference type="Pfam" id="PF03717"/>
    </source>
</evidence>
<evidence type="ECO:0000256" key="13">
    <source>
        <dbReference type="ARBA" id="ARBA00023316"/>
    </source>
</evidence>
<keyword evidence="4" id="KW-0997">Cell inner membrane</keyword>
<sequence>MKASRFTAAHQSMTFSRRMMLVGGAQAAFGGILVARLGYLSVAQNQHYRLLSESNRVQLIIVPPRRGWIIDRVGKPIAINRSDFRVDLIPEQVERPTETLRTLTSILQLTPDDVDRIIKEMKASRGYQPVQVAENVPYDQYAAITVRLPELPGVQPQRGFSRFYPAGPAVAHLVGFVGAASAKDYEKEKNPLLVTPGFKIGKEGLEKVLEPKLRGIPGGQRVELTARGKLVRELEPKPDRSGQSVQLTIDSGLQEYAARRMGDQSGALVAMDVTSGDMLAYVSMPAYDPNSFSDGIGRTEWRMLSQDDHIPLLNKVAQGLYPSGSTIKPAMALAFLKQGIDPARRVHCAGGYQIGNRYFRCDAVHGSMDMHSAIERSCNTYFWATGLITDPEKTTEMVHYLGYGEKFDLPIPSQRYGTMPSPKWLMEKYDRKWQGYDSANTSIGQGYVLINPMQLAVMPARLASGKLVKPRLLMADKKLPVPAIDADPEHLEIVRKAMAAVVNGSGTAVASKLPLEGIQMAGKTGTAQVFRLGERGHQSNWALRDHALFIAFAPAVNPRFAIGCIIEHGGFGASAAAPIVRDCMTFLFDQQKAMDALAPLEKQWGGTLAERTSRRQAEFEAASKANLRA</sequence>
<dbReference type="InterPro" id="IPR005311">
    <property type="entry name" value="PBP_dimer"/>
</dbReference>
<keyword evidence="6" id="KW-0645">Protease</keyword>
<evidence type="ECO:0000256" key="7">
    <source>
        <dbReference type="ARBA" id="ARBA00022692"/>
    </source>
</evidence>
<keyword evidence="8 16" id="KW-0378">Hydrolase</keyword>
<dbReference type="Pfam" id="PF00905">
    <property type="entry name" value="Transpeptidase"/>
    <property type="match status" value="1"/>
</dbReference>
<evidence type="ECO:0000256" key="3">
    <source>
        <dbReference type="ARBA" id="ARBA00022475"/>
    </source>
</evidence>
<dbReference type="EMBL" id="JAMGBB010000001">
    <property type="protein sequence ID" value="MCL6740374.1"/>
    <property type="molecule type" value="Genomic_DNA"/>
</dbReference>
<comment type="subcellular location">
    <subcellularLocation>
        <location evidence="2">Cell membrane</location>
    </subcellularLocation>
    <subcellularLocation>
        <location evidence="1">Membrane</location>
        <topology evidence="1">Single-pass membrane protein</topology>
    </subcellularLocation>
</comment>
<dbReference type="InterPro" id="IPR050515">
    <property type="entry name" value="Beta-lactam/transpept"/>
</dbReference>